<organism evidence="2 3">
    <name type="scientific">Ascaris lumbricoides</name>
    <name type="common">Giant roundworm</name>
    <dbReference type="NCBI Taxonomy" id="6252"/>
    <lineage>
        <taxon>Eukaryota</taxon>
        <taxon>Metazoa</taxon>
        <taxon>Ecdysozoa</taxon>
        <taxon>Nematoda</taxon>
        <taxon>Chromadorea</taxon>
        <taxon>Rhabditida</taxon>
        <taxon>Spirurina</taxon>
        <taxon>Ascaridomorpha</taxon>
        <taxon>Ascaridoidea</taxon>
        <taxon>Ascarididae</taxon>
        <taxon>Ascaris</taxon>
    </lineage>
</organism>
<dbReference type="WBParaSite" id="ALUE_0001325601-mRNA-1">
    <property type="protein sequence ID" value="ALUE_0001325601-mRNA-1"/>
    <property type="gene ID" value="ALUE_0001325601"/>
</dbReference>
<evidence type="ECO:0000313" key="3">
    <source>
        <dbReference type="WBParaSite" id="ALUE_0001325601-mRNA-1"/>
    </source>
</evidence>
<protein>
    <submittedName>
        <fullName evidence="3">Uncharacterized protein</fullName>
    </submittedName>
</protein>
<feature type="compositionally biased region" description="Basic and acidic residues" evidence="1">
    <location>
        <begin position="62"/>
        <end position="88"/>
    </location>
</feature>
<feature type="region of interest" description="Disordered" evidence="1">
    <location>
        <begin position="62"/>
        <end position="103"/>
    </location>
</feature>
<evidence type="ECO:0000313" key="2">
    <source>
        <dbReference type="Proteomes" id="UP000036681"/>
    </source>
</evidence>
<dbReference type="AlphaFoldDB" id="A0A0M3I7Q3"/>
<dbReference type="Proteomes" id="UP000036681">
    <property type="component" value="Unplaced"/>
</dbReference>
<evidence type="ECO:0000256" key="1">
    <source>
        <dbReference type="SAM" id="MobiDB-lite"/>
    </source>
</evidence>
<sequence>MNRANSYMSAHHNGVSRIACSSGDSANVKLSAPLFVLLEACAFKHVECILHDIRTHPVEERDSLEMKHMNNRDNGEERDSLEMKHMNNRDNGGTDILTRLSYG</sequence>
<accession>A0A0M3I7Q3</accession>
<proteinExistence type="predicted"/>
<keyword evidence="2" id="KW-1185">Reference proteome</keyword>
<name>A0A0M3I7Q3_ASCLU</name>
<reference evidence="3" key="1">
    <citation type="submission" date="2017-02" db="UniProtKB">
        <authorList>
            <consortium name="WormBaseParasite"/>
        </authorList>
    </citation>
    <scope>IDENTIFICATION</scope>
</reference>